<accession>A0A562PZ21</accession>
<gene>
    <name evidence="2" type="ORF">GO485_06665</name>
    <name evidence="3" type="ORF">IP92_00868</name>
</gene>
<proteinExistence type="predicted"/>
<keyword evidence="5" id="KW-1185">Reference proteome</keyword>
<feature type="transmembrane region" description="Helical" evidence="1">
    <location>
        <begin position="18"/>
        <end position="37"/>
    </location>
</feature>
<dbReference type="Proteomes" id="UP000315112">
    <property type="component" value="Unassembled WGS sequence"/>
</dbReference>
<protein>
    <submittedName>
        <fullName evidence="2">ABC transporter permease</fullName>
    </submittedName>
    <submittedName>
        <fullName evidence="3">Phospholipid/cholesterol/gamma-HCH transport system permease protein</fullName>
    </submittedName>
</protein>
<evidence type="ECO:0000313" key="5">
    <source>
        <dbReference type="Proteomes" id="UP000437862"/>
    </source>
</evidence>
<dbReference type="EMBL" id="VLKW01000002">
    <property type="protein sequence ID" value="TWI49657.1"/>
    <property type="molecule type" value="Genomic_DNA"/>
</dbReference>
<dbReference type="Proteomes" id="UP000437862">
    <property type="component" value="Chromosome"/>
</dbReference>
<keyword evidence="1" id="KW-1133">Transmembrane helix</keyword>
<evidence type="ECO:0000313" key="2">
    <source>
        <dbReference type="EMBL" id="QGZ38764.1"/>
    </source>
</evidence>
<dbReference type="RefSeq" id="WP_145873331.1">
    <property type="nucleotide sequence ID" value="NZ_CP046904.1"/>
</dbReference>
<dbReference type="AlphaFoldDB" id="A0A562PZ21"/>
<dbReference type="OrthoDB" id="8903628at2"/>
<keyword evidence="1" id="KW-0812">Transmembrane</keyword>
<feature type="transmembrane region" description="Helical" evidence="1">
    <location>
        <begin position="65"/>
        <end position="93"/>
    </location>
</feature>
<evidence type="ECO:0000313" key="4">
    <source>
        <dbReference type="Proteomes" id="UP000315112"/>
    </source>
</evidence>
<feature type="transmembrane region" description="Helical" evidence="1">
    <location>
        <begin position="99"/>
        <end position="119"/>
    </location>
</feature>
<reference evidence="3" key="2">
    <citation type="submission" date="2019-07" db="EMBL/GenBank/DDBJ databases">
        <authorList>
            <person name="Whitman W."/>
            <person name="Huntemann M."/>
            <person name="Clum A."/>
            <person name="Pillay M."/>
            <person name="Palaniappan K."/>
            <person name="Varghese N."/>
            <person name="Mikhailova N."/>
            <person name="Stamatis D."/>
            <person name="Reddy T."/>
            <person name="Daum C."/>
            <person name="Shapiro N."/>
            <person name="Ivanova N."/>
            <person name="Kyrpides N."/>
            <person name="Woyke T."/>
        </authorList>
    </citation>
    <scope>NUCLEOTIDE SEQUENCE</scope>
    <source>
        <strain evidence="3">CGMCC 1.10685</strain>
    </source>
</reference>
<reference evidence="2 5" key="3">
    <citation type="submission" date="2019-12" db="EMBL/GenBank/DDBJ databases">
        <title>Draft Genome Sequences of Six Type Strains of the Genus Massilia.</title>
        <authorList>
            <person name="Miess H."/>
            <person name="Frediansyah A."/>
            <person name="Goeker M."/>
            <person name="Gross H."/>
        </authorList>
    </citation>
    <scope>NUCLEOTIDE SEQUENCE [LARGE SCALE GENOMIC DNA]</scope>
    <source>
        <strain evidence="2 5">DSM 26639</strain>
    </source>
</reference>
<evidence type="ECO:0000256" key="1">
    <source>
        <dbReference type="SAM" id="Phobius"/>
    </source>
</evidence>
<dbReference type="GO" id="GO:0043190">
    <property type="term" value="C:ATP-binding cassette (ABC) transporter complex"/>
    <property type="evidence" value="ECO:0007669"/>
    <property type="project" value="InterPro"/>
</dbReference>
<reference evidence="3 4" key="1">
    <citation type="journal article" date="2015" name="Stand. Genomic Sci.">
        <title>Genomic Encyclopedia of Bacterial and Archaeal Type Strains, Phase III: the genomes of soil and plant-associated and newly described type strains.</title>
        <authorList>
            <person name="Whitman W.B."/>
            <person name="Woyke T."/>
            <person name="Klenk H.P."/>
            <person name="Zhou Y."/>
            <person name="Lilburn T.G."/>
            <person name="Beck B.J."/>
            <person name="De Vos P."/>
            <person name="Vandamme P."/>
            <person name="Eisen J.A."/>
            <person name="Garrity G."/>
            <person name="Hugenholtz P."/>
            <person name="Kyrpides N.C."/>
        </authorList>
    </citation>
    <scope>NUCLEOTIDE SEQUENCE [LARGE SCALE GENOMIC DNA]</scope>
    <source>
        <strain evidence="3 4">CGMCC 1.10685</strain>
    </source>
</reference>
<dbReference type="Pfam" id="PF02405">
    <property type="entry name" value="MlaE"/>
    <property type="match status" value="1"/>
</dbReference>
<sequence length="277" mass="29902">MITHASLFPALTRLHRSTIVWLTSWWRLLQFAALILARGVHPSTYRRDNRANLASHLVTGTAPNLVWFCVLSALISLVIIRIVVVTALSYGLSGYALEMVVRVLVLELIPLTAALFVALRSTLPAGVEFAQRRLAAAAAAPQGSAGPAVSAGEALRREFFPRAAAGIFAVWLLAAVSCILTLVLAYLVIYGFTPYALPGYTRVVGQIFNPAVSLILLLKIGFFSLAVGIIPLASSYYDAAANPFAARLRVTHGLADMVRMFSVLLLIEAASLMGNYY</sequence>
<keyword evidence="1" id="KW-0472">Membrane</keyword>
<dbReference type="InterPro" id="IPR030802">
    <property type="entry name" value="Permease_MalE"/>
</dbReference>
<dbReference type="EMBL" id="CP046904">
    <property type="protein sequence ID" value="QGZ38764.1"/>
    <property type="molecule type" value="Genomic_DNA"/>
</dbReference>
<feature type="transmembrane region" description="Helical" evidence="1">
    <location>
        <begin position="212"/>
        <end position="237"/>
    </location>
</feature>
<organism evidence="3 4">
    <name type="scientific">Pseudoduganella flava</name>
    <dbReference type="NCBI Taxonomy" id="871742"/>
    <lineage>
        <taxon>Bacteria</taxon>
        <taxon>Pseudomonadati</taxon>
        <taxon>Pseudomonadota</taxon>
        <taxon>Betaproteobacteria</taxon>
        <taxon>Burkholderiales</taxon>
        <taxon>Oxalobacteraceae</taxon>
        <taxon>Telluria group</taxon>
        <taxon>Pseudoduganella</taxon>
    </lineage>
</organism>
<evidence type="ECO:0000313" key="3">
    <source>
        <dbReference type="EMBL" id="TWI49657.1"/>
    </source>
</evidence>
<name>A0A562PZ21_9BURK</name>
<feature type="transmembrane region" description="Helical" evidence="1">
    <location>
        <begin position="165"/>
        <end position="192"/>
    </location>
</feature>